<protein>
    <submittedName>
        <fullName evidence="2">Uncharacterized protein</fullName>
    </submittedName>
</protein>
<name>A0AAD3D6S5_9STRA</name>
<feature type="compositionally biased region" description="Polar residues" evidence="1">
    <location>
        <begin position="89"/>
        <end position="103"/>
    </location>
</feature>
<accession>A0AAD3D6S5</accession>
<dbReference type="Proteomes" id="UP001054902">
    <property type="component" value="Unassembled WGS sequence"/>
</dbReference>
<organism evidence="2 3">
    <name type="scientific">Chaetoceros tenuissimus</name>
    <dbReference type="NCBI Taxonomy" id="426638"/>
    <lineage>
        <taxon>Eukaryota</taxon>
        <taxon>Sar</taxon>
        <taxon>Stramenopiles</taxon>
        <taxon>Ochrophyta</taxon>
        <taxon>Bacillariophyta</taxon>
        <taxon>Coscinodiscophyceae</taxon>
        <taxon>Chaetocerotophycidae</taxon>
        <taxon>Chaetocerotales</taxon>
        <taxon>Chaetocerotaceae</taxon>
        <taxon>Chaetoceros</taxon>
    </lineage>
</organism>
<evidence type="ECO:0000313" key="2">
    <source>
        <dbReference type="EMBL" id="GFH58883.1"/>
    </source>
</evidence>
<feature type="compositionally biased region" description="Basic residues" evidence="1">
    <location>
        <begin position="126"/>
        <end position="142"/>
    </location>
</feature>
<dbReference type="EMBL" id="BLLK01000062">
    <property type="protein sequence ID" value="GFH58883.1"/>
    <property type="molecule type" value="Genomic_DNA"/>
</dbReference>
<feature type="compositionally biased region" description="Acidic residues" evidence="1">
    <location>
        <begin position="21"/>
        <end position="31"/>
    </location>
</feature>
<reference evidence="2 3" key="1">
    <citation type="journal article" date="2021" name="Sci. Rep.">
        <title>The genome of the diatom Chaetoceros tenuissimus carries an ancient integrated fragment of an extant virus.</title>
        <authorList>
            <person name="Hongo Y."/>
            <person name="Kimura K."/>
            <person name="Takaki Y."/>
            <person name="Yoshida Y."/>
            <person name="Baba S."/>
            <person name="Kobayashi G."/>
            <person name="Nagasaki K."/>
            <person name="Hano T."/>
            <person name="Tomaru Y."/>
        </authorList>
    </citation>
    <scope>NUCLEOTIDE SEQUENCE [LARGE SCALE GENOMIC DNA]</scope>
    <source>
        <strain evidence="2 3">NIES-3715</strain>
    </source>
</reference>
<sequence>MSSMEEVNEKSAAAEATPAEVAEENVVDAEDLSFSASESGGIEDKNMEPAQPDLGSEISVQSSEALSYEKDGPGLSDSDISVDDEHQVPNENASAGSNESVESANDVDKTALSSNASVTQEASKKSPWKKAFKKLSPRRKRKDALASDSAKKGLFSPKRKETATPSKEVLPSEPETIRRKSRLSFVSPFKKLKERRSKKKALKMQLANEALRKAEGTMSTFDRYLLLKASAAFANGEMEKVKEILETFDIEMLDEKHQEMMSKVNEVQPVLPQEVLAA</sequence>
<keyword evidence="3" id="KW-1185">Reference proteome</keyword>
<dbReference type="AlphaFoldDB" id="A0AAD3D6S5"/>
<feature type="compositionally biased region" description="Polar residues" evidence="1">
    <location>
        <begin position="111"/>
        <end position="121"/>
    </location>
</feature>
<proteinExistence type="predicted"/>
<evidence type="ECO:0000313" key="3">
    <source>
        <dbReference type="Proteomes" id="UP001054902"/>
    </source>
</evidence>
<comment type="caution">
    <text evidence="2">The sequence shown here is derived from an EMBL/GenBank/DDBJ whole genome shotgun (WGS) entry which is preliminary data.</text>
</comment>
<gene>
    <name evidence="2" type="ORF">CTEN210_15359</name>
</gene>
<feature type="compositionally biased region" description="Low complexity" evidence="1">
    <location>
        <begin position="10"/>
        <end position="20"/>
    </location>
</feature>
<evidence type="ECO:0000256" key="1">
    <source>
        <dbReference type="SAM" id="MobiDB-lite"/>
    </source>
</evidence>
<feature type="region of interest" description="Disordered" evidence="1">
    <location>
        <begin position="1"/>
        <end position="177"/>
    </location>
</feature>